<reference evidence="2 3" key="1">
    <citation type="submission" date="2022-04" db="EMBL/GenBank/DDBJ databases">
        <title>Chromosome-level reference genomes for two strains of Caenorhabditis briggsae: an improved platform for comparative genomics.</title>
        <authorList>
            <person name="Stevens L."/>
            <person name="Andersen E."/>
        </authorList>
    </citation>
    <scope>NUCLEOTIDE SEQUENCE [LARGE SCALE GENOMIC DNA]</scope>
    <source>
        <strain evidence="2">VX34</strain>
        <tissue evidence="2">Whole-organism</tissue>
    </source>
</reference>
<dbReference type="AlphaFoldDB" id="A0AAE9EWM4"/>
<dbReference type="EMBL" id="CP092623">
    <property type="protein sequence ID" value="UMM28877.1"/>
    <property type="molecule type" value="Genomic_DNA"/>
</dbReference>
<protein>
    <submittedName>
        <fullName evidence="2">Uncharacterized protein</fullName>
    </submittedName>
</protein>
<organism evidence="2 3">
    <name type="scientific">Caenorhabditis briggsae</name>
    <dbReference type="NCBI Taxonomy" id="6238"/>
    <lineage>
        <taxon>Eukaryota</taxon>
        <taxon>Metazoa</taxon>
        <taxon>Ecdysozoa</taxon>
        <taxon>Nematoda</taxon>
        <taxon>Chromadorea</taxon>
        <taxon>Rhabditida</taxon>
        <taxon>Rhabditina</taxon>
        <taxon>Rhabditomorpha</taxon>
        <taxon>Rhabditoidea</taxon>
        <taxon>Rhabditidae</taxon>
        <taxon>Peloderinae</taxon>
        <taxon>Caenorhabditis</taxon>
    </lineage>
</organism>
<evidence type="ECO:0000256" key="1">
    <source>
        <dbReference type="SAM" id="MobiDB-lite"/>
    </source>
</evidence>
<dbReference type="Proteomes" id="UP000829354">
    <property type="component" value="Chromosome IV"/>
</dbReference>
<keyword evidence="3" id="KW-1185">Reference proteome</keyword>
<sequence length="120" mass="12912">MIGDEETSSRQSVPISTTTTTTNSSLHLLCSCILDWTWPWNSSKDASTRALIGKGTISTETASTQPLLAYLGTTNGRVPRIAISPPLDVISVVRVEELKSSQLPELKPLTIVSPALLNFS</sequence>
<proteinExistence type="predicted"/>
<name>A0AAE9EWM4_CAEBR</name>
<feature type="region of interest" description="Disordered" evidence="1">
    <location>
        <begin position="1"/>
        <end position="22"/>
    </location>
</feature>
<accession>A0AAE9EWM4</accession>
<gene>
    <name evidence="2" type="ORF">L5515_011514</name>
</gene>
<evidence type="ECO:0000313" key="3">
    <source>
        <dbReference type="Proteomes" id="UP000829354"/>
    </source>
</evidence>
<evidence type="ECO:0000313" key="2">
    <source>
        <dbReference type="EMBL" id="UMM28877.1"/>
    </source>
</evidence>